<dbReference type="EMBL" id="FOAD01000002">
    <property type="protein sequence ID" value="SEL02227.1"/>
    <property type="molecule type" value="Genomic_DNA"/>
</dbReference>
<accession>A0A1H7LV77</accession>
<name>A0A1H7LV77_HALLR</name>
<dbReference type="AlphaFoldDB" id="A0A1H7LV77"/>
<evidence type="ECO:0000313" key="2">
    <source>
        <dbReference type="EMBL" id="SEL02227.1"/>
    </source>
</evidence>
<sequence>MSYSTLHIDTPTGQRAFYGKPQHETVQVDDRDIFCTDEPREEERSLYAESEHYRPEGPDFVYSPSEGRTVRVA</sequence>
<evidence type="ECO:0000313" key="3">
    <source>
        <dbReference type="Proteomes" id="UP000183894"/>
    </source>
</evidence>
<feature type="region of interest" description="Disordered" evidence="1">
    <location>
        <begin position="39"/>
        <end position="73"/>
    </location>
</feature>
<reference evidence="2 3" key="1">
    <citation type="submission" date="2016-10" db="EMBL/GenBank/DDBJ databases">
        <authorList>
            <person name="de Groot N.N."/>
        </authorList>
    </citation>
    <scope>NUCLEOTIDE SEQUENCE [LARGE SCALE GENOMIC DNA]</scope>
    <source>
        <strain evidence="2 3">CDM_5</strain>
    </source>
</reference>
<evidence type="ECO:0000256" key="1">
    <source>
        <dbReference type="SAM" id="MobiDB-lite"/>
    </source>
</evidence>
<dbReference type="Proteomes" id="UP000183894">
    <property type="component" value="Unassembled WGS sequence"/>
</dbReference>
<feature type="compositionally biased region" description="Basic and acidic residues" evidence="1">
    <location>
        <begin position="39"/>
        <end position="57"/>
    </location>
</feature>
<dbReference type="OrthoDB" id="286208at2157"/>
<proteinExistence type="predicted"/>
<protein>
    <submittedName>
        <fullName evidence="2">Uncharacterized protein</fullName>
    </submittedName>
</protein>
<dbReference type="RefSeq" id="WP_074792997.1">
    <property type="nucleotide sequence ID" value="NZ_FOAD01000002.1"/>
</dbReference>
<organism evidence="2 3">
    <name type="scientific">Haloferax larsenii</name>
    <dbReference type="NCBI Taxonomy" id="302484"/>
    <lineage>
        <taxon>Archaea</taxon>
        <taxon>Methanobacteriati</taxon>
        <taxon>Methanobacteriota</taxon>
        <taxon>Stenosarchaea group</taxon>
        <taxon>Halobacteria</taxon>
        <taxon>Halobacteriales</taxon>
        <taxon>Haloferacaceae</taxon>
        <taxon>Haloferax</taxon>
    </lineage>
</organism>
<gene>
    <name evidence="2" type="ORF">SAMN04488691_102415</name>
</gene>